<evidence type="ECO:0008006" key="3">
    <source>
        <dbReference type="Google" id="ProtNLM"/>
    </source>
</evidence>
<accession>A0A9W7J5N2</accession>
<dbReference type="AlphaFoldDB" id="A0A9W7J5N2"/>
<dbReference type="EMBL" id="BSYR01000052">
    <property type="protein sequence ID" value="GMJ08527.1"/>
    <property type="molecule type" value="Genomic_DNA"/>
</dbReference>
<sequence>MPSYAQFLKDLVSKRTRVGEFETVAVTEGCMAMLHNKASAKQKDPDSFIIHCKIGHNHSVQALCDLGASINLTPKSVFQKLGIGDARPTTVMLQLTDRTYVQPE</sequence>
<comment type="caution">
    <text evidence="1">The sequence shown here is derived from an EMBL/GenBank/DDBJ whole genome shotgun (WGS) entry which is preliminary data.</text>
</comment>
<name>A0A9W7J5N2_HIBTR</name>
<dbReference type="PANTHER" id="PTHR33067">
    <property type="entry name" value="RNA-DIRECTED DNA POLYMERASE-RELATED"/>
    <property type="match status" value="1"/>
</dbReference>
<reference evidence="1" key="1">
    <citation type="submission" date="2023-05" db="EMBL/GenBank/DDBJ databases">
        <title>Genome and transcriptome analyses reveal genes involved in the formation of fine ridges on petal epidermal cells in Hibiscus trionum.</title>
        <authorList>
            <person name="Koshimizu S."/>
            <person name="Masuda S."/>
            <person name="Ishii T."/>
            <person name="Shirasu K."/>
            <person name="Hoshino A."/>
            <person name="Arita M."/>
        </authorList>
    </citation>
    <scope>NUCLEOTIDE SEQUENCE</scope>
    <source>
        <strain evidence="1">Hamamatsu line</strain>
    </source>
</reference>
<dbReference type="Proteomes" id="UP001165190">
    <property type="component" value="Unassembled WGS sequence"/>
</dbReference>
<evidence type="ECO:0000313" key="1">
    <source>
        <dbReference type="EMBL" id="GMJ08527.1"/>
    </source>
</evidence>
<protein>
    <recommendedName>
        <fullName evidence="3">Aspartic peptidase DDI1-type domain-containing protein</fullName>
    </recommendedName>
</protein>
<gene>
    <name evidence="1" type="ORF">HRI_004521900</name>
</gene>
<dbReference type="OrthoDB" id="1001300at2759"/>
<dbReference type="InterPro" id="IPR021109">
    <property type="entry name" value="Peptidase_aspartic_dom_sf"/>
</dbReference>
<organism evidence="1 2">
    <name type="scientific">Hibiscus trionum</name>
    <name type="common">Flower of an hour</name>
    <dbReference type="NCBI Taxonomy" id="183268"/>
    <lineage>
        <taxon>Eukaryota</taxon>
        <taxon>Viridiplantae</taxon>
        <taxon>Streptophyta</taxon>
        <taxon>Embryophyta</taxon>
        <taxon>Tracheophyta</taxon>
        <taxon>Spermatophyta</taxon>
        <taxon>Magnoliopsida</taxon>
        <taxon>eudicotyledons</taxon>
        <taxon>Gunneridae</taxon>
        <taxon>Pentapetalae</taxon>
        <taxon>rosids</taxon>
        <taxon>malvids</taxon>
        <taxon>Malvales</taxon>
        <taxon>Malvaceae</taxon>
        <taxon>Malvoideae</taxon>
        <taxon>Hibiscus</taxon>
    </lineage>
</organism>
<keyword evidence="2" id="KW-1185">Reference proteome</keyword>
<proteinExistence type="predicted"/>
<evidence type="ECO:0000313" key="2">
    <source>
        <dbReference type="Proteomes" id="UP001165190"/>
    </source>
</evidence>
<dbReference type="PANTHER" id="PTHR33067:SF32">
    <property type="entry name" value="ASPARTIC PEPTIDASE DDI1-TYPE DOMAIN-CONTAINING PROTEIN"/>
    <property type="match status" value="1"/>
</dbReference>
<dbReference type="Gene3D" id="2.40.70.10">
    <property type="entry name" value="Acid Proteases"/>
    <property type="match status" value="1"/>
</dbReference>